<keyword evidence="1" id="KW-0813">Transport</keyword>
<evidence type="ECO:0000256" key="1">
    <source>
        <dbReference type="ARBA" id="ARBA00022448"/>
    </source>
</evidence>
<dbReference type="PANTHER" id="PTHR42788:SF2">
    <property type="entry name" value="ABC TRANSPORTER ATP-BINDING PROTEIN"/>
    <property type="match status" value="1"/>
</dbReference>
<evidence type="ECO:0000313" key="6">
    <source>
        <dbReference type="Proteomes" id="UP000502706"/>
    </source>
</evidence>
<dbReference type="GO" id="GO:0016887">
    <property type="term" value="F:ATP hydrolysis activity"/>
    <property type="evidence" value="ECO:0007669"/>
    <property type="project" value="InterPro"/>
</dbReference>
<evidence type="ECO:0000259" key="4">
    <source>
        <dbReference type="PROSITE" id="PS50893"/>
    </source>
</evidence>
<reference evidence="5 6" key="1">
    <citation type="submission" date="2019-10" db="EMBL/GenBank/DDBJ databases">
        <title>Rubrobacter sp nov SCSIO 52915 isolated from a deep-sea sediment in the South China Sea.</title>
        <authorList>
            <person name="Chen R.W."/>
        </authorList>
    </citation>
    <scope>NUCLEOTIDE SEQUENCE [LARGE SCALE GENOMIC DNA]</scope>
    <source>
        <strain evidence="5 6">SCSIO 52915</strain>
    </source>
</reference>
<name>A0A6G8Q2T3_9ACTN</name>
<dbReference type="SUPFAM" id="SSF52540">
    <property type="entry name" value="P-loop containing nucleoside triphosphate hydrolases"/>
    <property type="match status" value="1"/>
</dbReference>
<dbReference type="Gene3D" id="3.40.50.300">
    <property type="entry name" value="P-loop containing nucleotide triphosphate hydrolases"/>
    <property type="match status" value="1"/>
</dbReference>
<dbReference type="InterPro" id="IPR003593">
    <property type="entry name" value="AAA+_ATPase"/>
</dbReference>
<dbReference type="InterPro" id="IPR003439">
    <property type="entry name" value="ABC_transporter-like_ATP-bd"/>
</dbReference>
<dbReference type="EMBL" id="CP045121">
    <property type="protein sequence ID" value="QIN80627.1"/>
    <property type="molecule type" value="Genomic_DNA"/>
</dbReference>
<evidence type="ECO:0000256" key="3">
    <source>
        <dbReference type="ARBA" id="ARBA00022840"/>
    </source>
</evidence>
<feature type="domain" description="ABC transporter" evidence="4">
    <location>
        <begin position="7"/>
        <end position="233"/>
    </location>
</feature>
<sequence length="250" mass="26498">MRAEPKLAARGIGVEKGGVRILDGVDLEVAPGEFVALIGPSGAGKSTLLGLLAGLEAPSEGVVEKDGVPLSSPGLVSYMPQSDLLLPWRSVVANVALGLEATGVSKREARERASESLERFGLDGFGGAPPWTLSGGMRSRVALLRTALLDRDVLLLDEPFGALDALTRRDLQGWILGVRDELAATIVLVTHDVDEAILLADRVVVLSERPARVALDLEVDLERPRTMEQETTEGFAALKARLLGALGVLR</sequence>
<keyword evidence="6" id="KW-1185">Reference proteome</keyword>
<organism evidence="5 6">
    <name type="scientific">Rubrobacter marinus</name>
    <dbReference type="NCBI Taxonomy" id="2653852"/>
    <lineage>
        <taxon>Bacteria</taxon>
        <taxon>Bacillati</taxon>
        <taxon>Actinomycetota</taxon>
        <taxon>Rubrobacteria</taxon>
        <taxon>Rubrobacterales</taxon>
        <taxon>Rubrobacteraceae</taxon>
        <taxon>Rubrobacter</taxon>
    </lineage>
</organism>
<dbReference type="SMART" id="SM00382">
    <property type="entry name" value="AAA"/>
    <property type="match status" value="1"/>
</dbReference>
<dbReference type="Pfam" id="PF00005">
    <property type="entry name" value="ABC_tran"/>
    <property type="match status" value="1"/>
</dbReference>
<evidence type="ECO:0000313" key="5">
    <source>
        <dbReference type="EMBL" id="QIN80627.1"/>
    </source>
</evidence>
<keyword evidence="3 5" id="KW-0067">ATP-binding</keyword>
<dbReference type="PROSITE" id="PS50893">
    <property type="entry name" value="ABC_TRANSPORTER_2"/>
    <property type="match status" value="1"/>
</dbReference>
<dbReference type="KEGG" id="rmar:GBA65_02445"/>
<dbReference type="GO" id="GO:0005524">
    <property type="term" value="F:ATP binding"/>
    <property type="evidence" value="ECO:0007669"/>
    <property type="project" value="UniProtKB-KW"/>
</dbReference>
<accession>A0A6G8Q2T3</accession>
<dbReference type="InterPro" id="IPR027417">
    <property type="entry name" value="P-loop_NTPase"/>
</dbReference>
<gene>
    <name evidence="5" type="ORF">GBA65_02445</name>
</gene>
<dbReference type="Proteomes" id="UP000502706">
    <property type="component" value="Chromosome"/>
</dbReference>
<dbReference type="AlphaFoldDB" id="A0A6G8Q2T3"/>
<evidence type="ECO:0000256" key="2">
    <source>
        <dbReference type="ARBA" id="ARBA00022741"/>
    </source>
</evidence>
<dbReference type="InterPro" id="IPR017871">
    <property type="entry name" value="ABC_transporter-like_CS"/>
</dbReference>
<keyword evidence="2" id="KW-0547">Nucleotide-binding</keyword>
<dbReference type="PANTHER" id="PTHR42788">
    <property type="entry name" value="TAURINE IMPORT ATP-BINDING PROTEIN-RELATED"/>
    <property type="match status" value="1"/>
</dbReference>
<dbReference type="PROSITE" id="PS00211">
    <property type="entry name" value="ABC_TRANSPORTER_1"/>
    <property type="match status" value="1"/>
</dbReference>
<dbReference type="InterPro" id="IPR050166">
    <property type="entry name" value="ABC_transporter_ATP-bind"/>
</dbReference>
<protein>
    <submittedName>
        <fullName evidence="5">ATP-binding cassette domain-containing protein</fullName>
    </submittedName>
</protein>
<proteinExistence type="predicted"/>